<proteinExistence type="predicted"/>
<dbReference type="Gene3D" id="3.10.180.10">
    <property type="entry name" value="2,3-Dihydroxybiphenyl 1,2-Dioxygenase, domain 1"/>
    <property type="match status" value="1"/>
</dbReference>
<evidence type="ECO:0000259" key="2">
    <source>
        <dbReference type="PROSITE" id="PS51819"/>
    </source>
</evidence>
<protein>
    <recommendedName>
        <fullName evidence="2">VOC domain-containing protein</fullName>
    </recommendedName>
</protein>
<comment type="caution">
    <text evidence="3">The sequence shown here is derived from an EMBL/GenBank/DDBJ whole genome shotgun (WGS) entry which is preliminary data.</text>
</comment>
<evidence type="ECO:0000313" key="4">
    <source>
        <dbReference type="Proteomes" id="UP000823521"/>
    </source>
</evidence>
<dbReference type="RefSeq" id="WP_208815628.1">
    <property type="nucleotide sequence ID" value="NZ_WVUH01000216.1"/>
</dbReference>
<evidence type="ECO:0000256" key="1">
    <source>
        <dbReference type="SAM" id="MobiDB-lite"/>
    </source>
</evidence>
<dbReference type="PROSITE" id="PS51819">
    <property type="entry name" value="VOC"/>
    <property type="match status" value="1"/>
</dbReference>
<gene>
    <name evidence="3" type="ORF">GSF22_21900</name>
</gene>
<sequence>MLVRVDHIDLKVPHLDDAVEFFTSVGFQVVRRMAERGSVEMVLPGENQVLFEIRHDPTVEVTRIDHIAFAVDDPEASVDQIKAAGGTFSREHHPTPTGRTVSNFADPHGGKWQLAD</sequence>
<dbReference type="InterPro" id="IPR004360">
    <property type="entry name" value="Glyas_Fos-R_dOase_dom"/>
</dbReference>
<dbReference type="Pfam" id="PF00903">
    <property type="entry name" value="Glyoxalase"/>
    <property type="match status" value="1"/>
</dbReference>
<dbReference type="CDD" id="cd06587">
    <property type="entry name" value="VOC"/>
    <property type="match status" value="1"/>
</dbReference>
<dbReference type="EMBL" id="WVUH01000216">
    <property type="protein sequence ID" value="MBO4208643.1"/>
    <property type="molecule type" value="Genomic_DNA"/>
</dbReference>
<dbReference type="Proteomes" id="UP000823521">
    <property type="component" value="Unassembled WGS sequence"/>
</dbReference>
<dbReference type="InterPro" id="IPR029068">
    <property type="entry name" value="Glyas_Bleomycin-R_OHBP_Dase"/>
</dbReference>
<feature type="region of interest" description="Disordered" evidence="1">
    <location>
        <begin position="86"/>
        <end position="116"/>
    </location>
</feature>
<name>A0ABS3VVW1_MICEH</name>
<keyword evidence="4" id="KW-1185">Reference proteome</keyword>
<organism evidence="3 4">
    <name type="scientific">Micromonospora echinofusca</name>
    <dbReference type="NCBI Taxonomy" id="47858"/>
    <lineage>
        <taxon>Bacteria</taxon>
        <taxon>Bacillati</taxon>
        <taxon>Actinomycetota</taxon>
        <taxon>Actinomycetes</taxon>
        <taxon>Micromonosporales</taxon>
        <taxon>Micromonosporaceae</taxon>
        <taxon>Micromonospora</taxon>
    </lineage>
</organism>
<accession>A0ABS3VVW1</accession>
<dbReference type="InterPro" id="IPR037523">
    <property type="entry name" value="VOC_core"/>
</dbReference>
<reference evidence="3 4" key="1">
    <citation type="submission" date="2019-12" db="EMBL/GenBank/DDBJ databases">
        <title>Whole genome sequencing of endophytic Actinobacterium Micromonospora sp. MPMI6T.</title>
        <authorList>
            <person name="Evv R."/>
            <person name="Podile A.R."/>
        </authorList>
    </citation>
    <scope>NUCLEOTIDE SEQUENCE [LARGE SCALE GENOMIC DNA]</scope>
    <source>
        <strain evidence="3 4">MPMI6</strain>
    </source>
</reference>
<evidence type="ECO:0000313" key="3">
    <source>
        <dbReference type="EMBL" id="MBO4208643.1"/>
    </source>
</evidence>
<dbReference type="SUPFAM" id="SSF54593">
    <property type="entry name" value="Glyoxalase/Bleomycin resistance protein/Dihydroxybiphenyl dioxygenase"/>
    <property type="match status" value="1"/>
</dbReference>
<feature type="domain" description="VOC" evidence="2">
    <location>
        <begin position="4"/>
        <end position="116"/>
    </location>
</feature>